<feature type="domain" description="Peptidase M20 dimerisation" evidence="3">
    <location>
        <begin position="188"/>
        <end position="284"/>
    </location>
</feature>
<dbReference type="InterPro" id="IPR011650">
    <property type="entry name" value="Peptidase_M20_dimer"/>
</dbReference>
<dbReference type="RefSeq" id="WP_058310332.1">
    <property type="nucleotide sequence ID" value="NZ_CYTW01000001.1"/>
</dbReference>
<reference evidence="5" key="1">
    <citation type="submission" date="2015-09" db="EMBL/GenBank/DDBJ databases">
        <authorList>
            <person name="Rodrigo-Torres Lidia"/>
            <person name="Arahal R.David."/>
        </authorList>
    </citation>
    <scope>NUCLEOTIDE SEQUENCE [LARGE SCALE GENOMIC DNA]</scope>
    <source>
        <strain evidence="5">CECT 7735</strain>
    </source>
</reference>
<dbReference type="EMBL" id="CYTW01000001">
    <property type="protein sequence ID" value="CUJ90027.1"/>
    <property type="molecule type" value="Genomic_DNA"/>
</dbReference>
<evidence type="ECO:0000313" key="5">
    <source>
        <dbReference type="Proteomes" id="UP000051870"/>
    </source>
</evidence>
<proteinExistence type="predicted"/>
<keyword evidence="2" id="KW-0479">Metal-binding</keyword>
<keyword evidence="5" id="KW-1185">Reference proteome</keyword>
<dbReference type="NCBIfam" id="TIGR01891">
    <property type="entry name" value="amidohydrolases"/>
    <property type="match status" value="1"/>
</dbReference>
<dbReference type="CDD" id="cd05666">
    <property type="entry name" value="M20_Acy1-like"/>
    <property type="match status" value="1"/>
</dbReference>
<evidence type="ECO:0000259" key="3">
    <source>
        <dbReference type="Pfam" id="PF07687"/>
    </source>
</evidence>
<dbReference type="InterPro" id="IPR002933">
    <property type="entry name" value="Peptidase_M20"/>
</dbReference>
<accession>A0A0P1I4W9</accession>
<dbReference type="GeneID" id="83880240"/>
<dbReference type="AlphaFoldDB" id="A0A0P1I4W9"/>
<gene>
    <name evidence="4" type="primary">yxeP_2</name>
    <name evidence="4" type="ORF">PH7735_01177</name>
</gene>
<organism evidence="4 5">
    <name type="scientific">Shimia thalassica</name>
    <dbReference type="NCBI Taxonomy" id="1715693"/>
    <lineage>
        <taxon>Bacteria</taxon>
        <taxon>Pseudomonadati</taxon>
        <taxon>Pseudomonadota</taxon>
        <taxon>Alphaproteobacteria</taxon>
        <taxon>Rhodobacterales</taxon>
        <taxon>Roseobacteraceae</taxon>
    </lineage>
</organism>
<keyword evidence="2" id="KW-0464">Manganese</keyword>
<dbReference type="PANTHER" id="PTHR11014">
    <property type="entry name" value="PEPTIDASE M20 FAMILY MEMBER"/>
    <property type="match status" value="1"/>
</dbReference>
<dbReference type="Pfam" id="PF01546">
    <property type="entry name" value="Peptidase_M20"/>
    <property type="match status" value="1"/>
</dbReference>
<feature type="binding site" evidence="2">
    <location>
        <position position="361"/>
    </location>
    <ligand>
        <name>Mn(2+)</name>
        <dbReference type="ChEBI" id="CHEBI:29035"/>
        <label>2</label>
    </ligand>
</feature>
<dbReference type="GO" id="GO:0019877">
    <property type="term" value="P:diaminopimelate biosynthetic process"/>
    <property type="evidence" value="ECO:0007669"/>
    <property type="project" value="UniProtKB-ARBA"/>
</dbReference>
<name>A0A0P1I4W9_9RHOB</name>
<evidence type="ECO:0000256" key="2">
    <source>
        <dbReference type="PIRSR" id="PIRSR005962-1"/>
    </source>
</evidence>
<dbReference type="Pfam" id="PF07687">
    <property type="entry name" value="M20_dimer"/>
    <property type="match status" value="1"/>
</dbReference>
<protein>
    <submittedName>
        <fullName evidence="4">Putative hydrolase YxeP</fullName>
        <ecNumber evidence="4">3.-.-.-</ecNumber>
    </submittedName>
</protein>
<evidence type="ECO:0000313" key="4">
    <source>
        <dbReference type="EMBL" id="CUJ90027.1"/>
    </source>
</evidence>
<evidence type="ECO:0000256" key="1">
    <source>
        <dbReference type="ARBA" id="ARBA00022801"/>
    </source>
</evidence>
<dbReference type="Gene3D" id="3.40.630.10">
    <property type="entry name" value="Zn peptidases"/>
    <property type="match status" value="1"/>
</dbReference>
<feature type="binding site" evidence="2">
    <location>
        <position position="106"/>
    </location>
    <ligand>
        <name>Mn(2+)</name>
        <dbReference type="ChEBI" id="CHEBI:29035"/>
        <label>2</label>
    </ligand>
</feature>
<dbReference type="Gene3D" id="3.30.70.360">
    <property type="match status" value="1"/>
</dbReference>
<dbReference type="FunFam" id="3.30.70.360:FF:000001">
    <property type="entry name" value="N-acetyldiaminopimelate deacetylase"/>
    <property type="match status" value="1"/>
</dbReference>
<dbReference type="PIRSF" id="PIRSF005962">
    <property type="entry name" value="Pept_M20D_amidohydro"/>
    <property type="match status" value="1"/>
</dbReference>
<dbReference type="Proteomes" id="UP000051870">
    <property type="component" value="Unassembled WGS sequence"/>
</dbReference>
<sequence length="390" mass="41955">MPIKNSFAEMHEEITGWRHHLHANPELMFDVHETAAFVQERLKEFGVDEITPGIGRTGVVAVIKGRSNTSGRVIGLRADMDALPIHEVTGLDYASTVSGKMHACGHDGHTSMLLGAAKYLAETRNFDGTAVLIFQPAEEGGGGGKEMCDDGMMDRWGIQEVYGLHNTPGLPVGEFAIRPGALMASADEFEIVVTGRGGHAAAPHEAVDTTLVASQIVVSLQSIVARTVNPVKRVVVTVGTFETDSAASNVIAHTARLTGTVRVLDPDYRAIAEERIRAIAEHTALAFGAKAEVTWEDGYPVTVNSTDHTDFAADAARAVAGAEKVDVDTDPIMPAEDFSFMLQERPGAYIFLGNGDTEMCHHPAYQFDDDAIPAGCSWFAEMVERRMPLG</sequence>
<dbReference type="GO" id="GO:0050118">
    <property type="term" value="F:N-acetyldiaminopimelate deacetylase activity"/>
    <property type="evidence" value="ECO:0007669"/>
    <property type="project" value="UniProtKB-ARBA"/>
</dbReference>
<feature type="binding site" evidence="2">
    <location>
        <position position="165"/>
    </location>
    <ligand>
        <name>Mn(2+)</name>
        <dbReference type="ChEBI" id="CHEBI:29035"/>
        <label>2</label>
    </ligand>
</feature>
<dbReference type="InterPro" id="IPR036264">
    <property type="entry name" value="Bact_exopeptidase_dim_dom"/>
</dbReference>
<feature type="binding site" evidence="2">
    <location>
        <position position="139"/>
    </location>
    <ligand>
        <name>Mn(2+)</name>
        <dbReference type="ChEBI" id="CHEBI:29035"/>
        <label>2</label>
    </ligand>
</feature>
<keyword evidence="1 4" id="KW-0378">Hydrolase</keyword>
<feature type="binding site" evidence="2">
    <location>
        <position position="104"/>
    </location>
    <ligand>
        <name>Mn(2+)</name>
        <dbReference type="ChEBI" id="CHEBI:29035"/>
        <label>2</label>
    </ligand>
</feature>
<dbReference type="STRING" id="1715693.PH7735_01177"/>
<comment type="cofactor">
    <cofactor evidence="2">
        <name>Mn(2+)</name>
        <dbReference type="ChEBI" id="CHEBI:29035"/>
    </cofactor>
    <text evidence="2">The Mn(2+) ion enhances activity.</text>
</comment>
<dbReference type="PANTHER" id="PTHR11014:SF63">
    <property type="entry name" value="METALLOPEPTIDASE, PUTATIVE (AFU_ORTHOLOGUE AFUA_6G09600)-RELATED"/>
    <property type="match status" value="1"/>
</dbReference>
<dbReference type="EC" id="3.-.-.-" evidence="4"/>
<dbReference type="GO" id="GO:0046872">
    <property type="term" value="F:metal ion binding"/>
    <property type="evidence" value="ECO:0007669"/>
    <property type="project" value="UniProtKB-KW"/>
</dbReference>
<dbReference type="SUPFAM" id="SSF55031">
    <property type="entry name" value="Bacterial exopeptidase dimerisation domain"/>
    <property type="match status" value="1"/>
</dbReference>
<dbReference type="InterPro" id="IPR017439">
    <property type="entry name" value="Amidohydrolase"/>
</dbReference>
<dbReference type="SUPFAM" id="SSF53187">
    <property type="entry name" value="Zn-dependent exopeptidases"/>
    <property type="match status" value="1"/>
</dbReference>